<reference evidence="4" key="1">
    <citation type="submission" date="2016-06" db="UniProtKB">
        <authorList>
            <consortium name="WormBaseParasite"/>
        </authorList>
    </citation>
    <scope>IDENTIFICATION</scope>
</reference>
<keyword evidence="1" id="KW-0812">Transmembrane</keyword>
<gene>
    <name evidence="2" type="ORF">SCUD_LOCUS6243</name>
</gene>
<dbReference type="WBParaSite" id="SCUD_0000624301-mRNA-1">
    <property type="protein sequence ID" value="SCUD_0000624301-mRNA-1"/>
    <property type="gene ID" value="SCUD_0000624301"/>
</dbReference>
<organism evidence="4">
    <name type="scientific">Schistosoma curassoni</name>
    <dbReference type="NCBI Taxonomy" id="6186"/>
    <lineage>
        <taxon>Eukaryota</taxon>
        <taxon>Metazoa</taxon>
        <taxon>Spiralia</taxon>
        <taxon>Lophotrochozoa</taxon>
        <taxon>Platyhelminthes</taxon>
        <taxon>Trematoda</taxon>
        <taxon>Digenea</taxon>
        <taxon>Strigeidida</taxon>
        <taxon>Schistosomatoidea</taxon>
        <taxon>Schistosomatidae</taxon>
        <taxon>Schistosoma</taxon>
    </lineage>
</organism>
<name>A0A183JU53_9TREM</name>
<accession>A0A183JU53</accession>
<reference evidence="2 3" key="2">
    <citation type="submission" date="2018-11" db="EMBL/GenBank/DDBJ databases">
        <authorList>
            <consortium name="Pathogen Informatics"/>
        </authorList>
    </citation>
    <scope>NUCLEOTIDE SEQUENCE [LARGE SCALE GENOMIC DNA]</scope>
    <source>
        <strain evidence="2">Dakar</strain>
        <strain evidence="3">Dakar, Senegal</strain>
    </source>
</reference>
<protein>
    <submittedName>
        <fullName evidence="4">Transmembrane protein</fullName>
    </submittedName>
</protein>
<keyword evidence="1" id="KW-1133">Transmembrane helix</keyword>
<dbReference type="Proteomes" id="UP000279833">
    <property type="component" value="Unassembled WGS sequence"/>
</dbReference>
<sequence>MCIYLHICFYGKSQLSVNIVNIISSDKCLQINNRPLIGDRSAFSVLRCLVQLVQIYGVSIVIDIYLPYVIKTITSIITNLNPVLSECININNLNQTNNHCINPLESVTSNEAIVSTMLFNFNYHYLARLVGVLTLLYQIVIYIPDNELVELLQVRY</sequence>
<keyword evidence="3" id="KW-1185">Reference proteome</keyword>
<feature type="transmembrane region" description="Helical" evidence="1">
    <location>
        <begin position="125"/>
        <end position="143"/>
    </location>
</feature>
<evidence type="ECO:0000313" key="4">
    <source>
        <dbReference type="WBParaSite" id="SCUD_0000624301-mRNA-1"/>
    </source>
</evidence>
<dbReference type="AlphaFoldDB" id="A0A183JU53"/>
<evidence type="ECO:0000256" key="1">
    <source>
        <dbReference type="SAM" id="Phobius"/>
    </source>
</evidence>
<proteinExistence type="predicted"/>
<dbReference type="EMBL" id="UZAK01012970">
    <property type="protein sequence ID" value="VDP02291.1"/>
    <property type="molecule type" value="Genomic_DNA"/>
</dbReference>
<evidence type="ECO:0000313" key="3">
    <source>
        <dbReference type="Proteomes" id="UP000279833"/>
    </source>
</evidence>
<keyword evidence="1" id="KW-0472">Membrane</keyword>
<evidence type="ECO:0000313" key="2">
    <source>
        <dbReference type="EMBL" id="VDP02291.1"/>
    </source>
</evidence>